<keyword evidence="3 6" id="KW-0489">Methyltransferase</keyword>
<feature type="binding site" evidence="6">
    <location>
        <position position="74"/>
    </location>
    <ligand>
        <name>S-adenosyl-L-methionine</name>
        <dbReference type="ChEBI" id="CHEBI:59789"/>
    </ligand>
</feature>
<keyword evidence="1 6" id="KW-0963">Cytoplasm</keyword>
<feature type="binding site" evidence="6">
    <location>
        <position position="140"/>
    </location>
    <ligand>
        <name>S-adenosyl-L-methionine</name>
        <dbReference type="ChEBI" id="CHEBI:59789"/>
    </ligand>
</feature>
<dbReference type="GO" id="GO:0070043">
    <property type="term" value="F:rRNA (guanine-N7-)-methyltransferase activity"/>
    <property type="evidence" value="ECO:0007669"/>
    <property type="project" value="UniProtKB-UniRule"/>
</dbReference>
<accession>A0A855WYJ3</accession>
<evidence type="ECO:0000313" key="8">
    <source>
        <dbReference type="Proteomes" id="UP000250918"/>
    </source>
</evidence>
<protein>
    <recommendedName>
        <fullName evidence="6">Ribosomal RNA small subunit methyltransferase G</fullName>
        <ecNumber evidence="6">2.1.1.-</ecNumber>
    </recommendedName>
    <alternativeName>
        <fullName evidence="6">16S rRNA 7-methylguanosine methyltransferase</fullName>
        <shortName evidence="6">16S rRNA m7G methyltransferase</shortName>
    </alternativeName>
</protein>
<dbReference type="EC" id="2.1.1.-" evidence="6"/>
<evidence type="ECO:0000256" key="6">
    <source>
        <dbReference type="HAMAP-Rule" id="MF_00074"/>
    </source>
</evidence>
<evidence type="ECO:0000256" key="2">
    <source>
        <dbReference type="ARBA" id="ARBA00022552"/>
    </source>
</evidence>
<proteinExistence type="inferred from homology"/>
<keyword evidence="5 6" id="KW-0949">S-adenosyl-L-methionine</keyword>
<dbReference type="EMBL" id="PQAP01000159">
    <property type="protein sequence ID" value="PWB69940.1"/>
    <property type="molecule type" value="Genomic_DNA"/>
</dbReference>
<dbReference type="HAMAP" id="MF_00074">
    <property type="entry name" value="16SrRNA_methyltr_G"/>
    <property type="match status" value="1"/>
</dbReference>
<evidence type="ECO:0000256" key="5">
    <source>
        <dbReference type="ARBA" id="ARBA00022691"/>
    </source>
</evidence>
<organism evidence="7 8">
    <name type="scientific">candidate division GN15 bacterium</name>
    <dbReference type="NCBI Taxonomy" id="2072418"/>
    <lineage>
        <taxon>Bacteria</taxon>
        <taxon>candidate division GN15</taxon>
    </lineage>
</organism>
<dbReference type="PANTHER" id="PTHR31760">
    <property type="entry name" value="S-ADENOSYL-L-METHIONINE-DEPENDENT METHYLTRANSFERASES SUPERFAMILY PROTEIN"/>
    <property type="match status" value="1"/>
</dbReference>
<comment type="caution">
    <text evidence="7">The sequence shown here is derived from an EMBL/GenBank/DDBJ whole genome shotgun (WGS) entry which is preliminary data.</text>
</comment>
<name>A0A855WYJ3_9BACT</name>
<evidence type="ECO:0000313" key="7">
    <source>
        <dbReference type="EMBL" id="PWB69940.1"/>
    </source>
</evidence>
<feature type="binding site" evidence="6">
    <location>
        <begin position="98"/>
        <end position="100"/>
    </location>
    <ligand>
        <name>S-adenosyl-L-methionine</name>
        <dbReference type="ChEBI" id="CHEBI:59789"/>
    </ligand>
</feature>
<comment type="subcellular location">
    <subcellularLocation>
        <location evidence="6">Cytoplasm</location>
    </subcellularLocation>
</comment>
<keyword evidence="2 6" id="KW-0698">rRNA processing</keyword>
<evidence type="ECO:0000256" key="3">
    <source>
        <dbReference type="ARBA" id="ARBA00022603"/>
    </source>
</evidence>
<gene>
    <name evidence="6" type="primary">rsmG</name>
    <name evidence="7" type="ORF">C3F09_09890</name>
</gene>
<comment type="function">
    <text evidence="6">Specifically methylates the N7 position of a guanine in 16S rRNA.</text>
</comment>
<dbReference type="AlphaFoldDB" id="A0A855WYJ3"/>
<dbReference type="Proteomes" id="UP000250918">
    <property type="component" value="Unassembled WGS sequence"/>
</dbReference>
<comment type="similarity">
    <text evidence="6">Belongs to the methyltransferase superfamily. RNA methyltransferase RsmG family.</text>
</comment>
<dbReference type="Pfam" id="PF02527">
    <property type="entry name" value="GidB"/>
    <property type="match status" value="1"/>
</dbReference>
<sequence>MSTTAIDFSVDSTLSKHSSREALDRYYVELMKENASVNLVSRETSRDDFNRLCAESLLPLETLPERIGNYLDIGAGGGIPAVPLMQSGRISGKCVLVERTRKKAASLQRIVNAIQLPGETVNRTFEELSLRDRFDLITLRYVKLDRTLLGKIIPLLSANGRFVYYSNTEIRSEKLNSELYGFADPVEGILKHFTVFRTK</sequence>
<keyword evidence="4 6" id="KW-0808">Transferase</keyword>
<dbReference type="SUPFAM" id="SSF53335">
    <property type="entry name" value="S-adenosyl-L-methionine-dependent methyltransferases"/>
    <property type="match status" value="1"/>
</dbReference>
<dbReference type="PANTHER" id="PTHR31760:SF0">
    <property type="entry name" value="S-ADENOSYL-L-METHIONINE-DEPENDENT METHYLTRANSFERASES SUPERFAMILY PROTEIN"/>
    <property type="match status" value="1"/>
</dbReference>
<dbReference type="InterPro" id="IPR029063">
    <property type="entry name" value="SAM-dependent_MTases_sf"/>
</dbReference>
<dbReference type="Gene3D" id="3.40.50.150">
    <property type="entry name" value="Vaccinia Virus protein VP39"/>
    <property type="match status" value="1"/>
</dbReference>
<evidence type="ECO:0000256" key="1">
    <source>
        <dbReference type="ARBA" id="ARBA00022490"/>
    </source>
</evidence>
<dbReference type="GO" id="GO:0005829">
    <property type="term" value="C:cytosol"/>
    <property type="evidence" value="ECO:0007669"/>
    <property type="project" value="TreeGrafter"/>
</dbReference>
<comment type="caution">
    <text evidence="6">Lacks conserved residue(s) required for the propagation of feature annotation.</text>
</comment>
<dbReference type="InterPro" id="IPR003682">
    <property type="entry name" value="rRNA_ssu_MeTfrase_G"/>
</dbReference>
<evidence type="ECO:0000256" key="4">
    <source>
        <dbReference type="ARBA" id="ARBA00022679"/>
    </source>
</evidence>
<reference evidence="7 8" key="1">
    <citation type="journal article" date="2018" name="ISME J.">
        <title>A methanotrophic archaeon couples anaerobic oxidation of methane to Fe(III) reduction.</title>
        <authorList>
            <person name="Cai C."/>
            <person name="Leu A.O."/>
            <person name="Xie G.J."/>
            <person name="Guo J."/>
            <person name="Feng Y."/>
            <person name="Zhao J.X."/>
            <person name="Tyson G.W."/>
            <person name="Yuan Z."/>
            <person name="Hu S."/>
        </authorList>
    </citation>
    <scope>NUCLEOTIDE SEQUENCE [LARGE SCALE GENOMIC DNA]</scope>
    <source>
        <strain evidence="7">FeB_12</strain>
    </source>
</reference>